<feature type="region of interest" description="Disordered" evidence="8">
    <location>
        <begin position="132"/>
        <end position="152"/>
    </location>
</feature>
<keyword evidence="9" id="KW-0282">Flagellum</keyword>
<evidence type="ECO:0000256" key="5">
    <source>
        <dbReference type="ARBA" id="ARBA00023143"/>
    </source>
</evidence>
<evidence type="ECO:0000256" key="4">
    <source>
        <dbReference type="ARBA" id="ARBA00023136"/>
    </source>
</evidence>
<evidence type="ECO:0000256" key="1">
    <source>
        <dbReference type="ARBA" id="ARBA00002591"/>
    </source>
</evidence>
<evidence type="ECO:0000256" key="7">
    <source>
        <dbReference type="HAMAP-Rule" id="MF_00415"/>
    </source>
</evidence>
<dbReference type="HAMAP" id="MF_00415">
    <property type="entry name" value="FlgH"/>
    <property type="match status" value="1"/>
</dbReference>
<dbReference type="PANTHER" id="PTHR34933:SF1">
    <property type="entry name" value="FLAGELLAR L-RING PROTEIN"/>
    <property type="match status" value="1"/>
</dbReference>
<evidence type="ECO:0000256" key="2">
    <source>
        <dbReference type="ARBA" id="ARBA00006929"/>
    </source>
</evidence>
<proteinExistence type="inferred from homology"/>
<organism evidence="9 10">
    <name type="scientific">Rhodovarius crocodyli</name>
    <dbReference type="NCBI Taxonomy" id="1979269"/>
    <lineage>
        <taxon>Bacteria</taxon>
        <taxon>Pseudomonadati</taxon>
        <taxon>Pseudomonadota</taxon>
        <taxon>Alphaproteobacteria</taxon>
        <taxon>Acetobacterales</taxon>
        <taxon>Roseomonadaceae</taxon>
        <taxon>Rhodovarius</taxon>
    </lineage>
</organism>
<dbReference type="GO" id="GO:0003774">
    <property type="term" value="F:cytoskeletal motor activity"/>
    <property type="evidence" value="ECO:0007669"/>
    <property type="project" value="InterPro"/>
</dbReference>
<comment type="function">
    <text evidence="1 7">Assembles around the rod to form the L-ring and probably protects the motor/basal body from shearing forces during rotation.</text>
</comment>
<dbReference type="InterPro" id="IPR000527">
    <property type="entry name" value="Flag_Lring"/>
</dbReference>
<keyword evidence="6 7" id="KW-0998">Cell outer membrane</keyword>
<dbReference type="GO" id="GO:0009427">
    <property type="term" value="C:bacterial-type flagellum basal body, distal rod, L ring"/>
    <property type="evidence" value="ECO:0007669"/>
    <property type="project" value="InterPro"/>
</dbReference>
<protein>
    <recommendedName>
        <fullName evidence="7">Flagellar L-ring protein</fullName>
    </recommendedName>
    <alternativeName>
        <fullName evidence="7">Basal body L-ring protein</fullName>
    </alternativeName>
</protein>
<evidence type="ECO:0000256" key="6">
    <source>
        <dbReference type="ARBA" id="ARBA00023237"/>
    </source>
</evidence>
<evidence type="ECO:0000256" key="8">
    <source>
        <dbReference type="SAM" id="MobiDB-lite"/>
    </source>
</evidence>
<evidence type="ECO:0000313" key="9">
    <source>
        <dbReference type="EMBL" id="RVT97114.1"/>
    </source>
</evidence>
<dbReference type="RefSeq" id="WP_127787761.1">
    <property type="nucleotide sequence ID" value="NZ_SACL01000003.1"/>
</dbReference>
<accession>A0A437MHI0</accession>
<keyword evidence="9" id="KW-0966">Cell projection</keyword>
<keyword evidence="3 7" id="KW-0732">Signal</keyword>
<keyword evidence="5 7" id="KW-0975">Bacterial flagellum</keyword>
<comment type="subcellular location">
    <subcellularLocation>
        <location evidence="7">Cell outer membrane</location>
        <topology evidence="7">Lipid-anchor</topology>
    </subcellularLocation>
    <subcellularLocation>
        <location evidence="7">Bacterial flagellum basal body</location>
    </subcellularLocation>
</comment>
<keyword evidence="9" id="KW-0969">Cilium</keyword>
<evidence type="ECO:0000256" key="3">
    <source>
        <dbReference type="ARBA" id="ARBA00022729"/>
    </source>
</evidence>
<dbReference type="Proteomes" id="UP000282957">
    <property type="component" value="Unassembled WGS sequence"/>
</dbReference>
<keyword evidence="7" id="KW-0449">Lipoprotein</keyword>
<comment type="similarity">
    <text evidence="2 7">Belongs to the FlgH family.</text>
</comment>
<dbReference type="OrthoDB" id="9789227at2"/>
<evidence type="ECO:0000313" key="10">
    <source>
        <dbReference type="Proteomes" id="UP000282957"/>
    </source>
</evidence>
<gene>
    <name evidence="7" type="primary">flgH</name>
    <name evidence="9" type="ORF">EOD42_12050</name>
</gene>
<feature type="compositionally biased region" description="Polar residues" evidence="8">
    <location>
        <begin position="132"/>
        <end position="150"/>
    </location>
</feature>
<name>A0A437MHI0_9PROT</name>
<dbReference type="NCBIfam" id="NF001305">
    <property type="entry name" value="PRK00249.1-5"/>
    <property type="match status" value="1"/>
</dbReference>
<dbReference type="Pfam" id="PF02107">
    <property type="entry name" value="FlgH"/>
    <property type="match status" value="1"/>
</dbReference>
<keyword evidence="4 7" id="KW-0472">Membrane</keyword>
<keyword evidence="10" id="KW-1185">Reference proteome</keyword>
<sequence length="247" mass="26333">MRLAPILLPALLTVALAGCGTADRLSRIGRPPPVSPVTNPAEQPGVRNIAMPTPAPQEPVGASASLWRTGSRTFLRDQRAAQVGDLITVLVSIADEAQLQNRTQATRTGTQNMGMANLLGLETSIPRVLPSQTDPSSLINTNSSGVTDGNGQIRRSDAVTLRLAATVTQTLPNGNMVIAGRQEVRVNHELRELLVQGVLRPQDIASDNTVRHDRLAEARIIYGGRGALSDVQQPRVGTQILDALLPF</sequence>
<dbReference type="PRINTS" id="PR01008">
    <property type="entry name" value="FLGLRINGFLGH"/>
</dbReference>
<dbReference type="EMBL" id="SACL01000003">
    <property type="protein sequence ID" value="RVT97114.1"/>
    <property type="molecule type" value="Genomic_DNA"/>
</dbReference>
<dbReference type="PANTHER" id="PTHR34933">
    <property type="entry name" value="FLAGELLAR L-RING PROTEIN"/>
    <property type="match status" value="1"/>
</dbReference>
<dbReference type="PROSITE" id="PS51257">
    <property type="entry name" value="PROKAR_LIPOPROTEIN"/>
    <property type="match status" value="1"/>
</dbReference>
<dbReference type="AlphaFoldDB" id="A0A437MHI0"/>
<reference evidence="9 10" key="1">
    <citation type="submission" date="2019-01" db="EMBL/GenBank/DDBJ databases">
        <authorList>
            <person name="Chen W.-M."/>
        </authorList>
    </citation>
    <scope>NUCLEOTIDE SEQUENCE [LARGE SCALE GENOMIC DNA]</scope>
    <source>
        <strain evidence="9 10">CCP-6</strain>
    </source>
</reference>
<dbReference type="GO" id="GO:0071973">
    <property type="term" value="P:bacterial-type flagellum-dependent cell motility"/>
    <property type="evidence" value="ECO:0007669"/>
    <property type="project" value="InterPro"/>
</dbReference>
<comment type="subunit">
    <text evidence="7">The basal body constitutes a major portion of the flagellar organelle and consists of four rings (L,P,S, and M) mounted on a central rod.</text>
</comment>
<comment type="caution">
    <text evidence="9">The sequence shown here is derived from an EMBL/GenBank/DDBJ whole genome shotgun (WGS) entry which is preliminary data.</text>
</comment>
<dbReference type="GO" id="GO:0009279">
    <property type="term" value="C:cell outer membrane"/>
    <property type="evidence" value="ECO:0007669"/>
    <property type="project" value="UniProtKB-SubCell"/>
</dbReference>